<dbReference type="PANTHER" id="PTHR43547:SF2">
    <property type="entry name" value="HYBRID SIGNAL TRANSDUCTION HISTIDINE KINASE C"/>
    <property type="match status" value="1"/>
</dbReference>
<comment type="caution">
    <text evidence="3">The sequence shown here is derived from an EMBL/GenBank/DDBJ whole genome shotgun (WGS) entry which is preliminary data.</text>
</comment>
<dbReference type="InterPro" id="IPR029016">
    <property type="entry name" value="GAF-like_dom_sf"/>
</dbReference>
<dbReference type="Pfam" id="PF02518">
    <property type="entry name" value="HATPase_c"/>
    <property type="match status" value="1"/>
</dbReference>
<dbReference type="InterPro" id="IPR003594">
    <property type="entry name" value="HATPase_dom"/>
</dbReference>
<dbReference type="Pfam" id="PF08448">
    <property type="entry name" value="PAS_4"/>
    <property type="match status" value="1"/>
</dbReference>
<dbReference type="RefSeq" id="WP_255333194.1">
    <property type="nucleotide sequence ID" value="NZ_VOTZ01000022.1"/>
</dbReference>
<dbReference type="InterPro" id="IPR005467">
    <property type="entry name" value="His_kinase_dom"/>
</dbReference>
<dbReference type="InterPro" id="IPR004358">
    <property type="entry name" value="Sig_transdc_His_kin-like_C"/>
</dbReference>
<dbReference type="Gene3D" id="3.30.450.40">
    <property type="match status" value="1"/>
</dbReference>
<keyword evidence="1" id="KW-0597">Phosphoprotein</keyword>
<dbReference type="SMART" id="SM00387">
    <property type="entry name" value="HATPase_c"/>
    <property type="match status" value="1"/>
</dbReference>
<evidence type="ECO:0000256" key="1">
    <source>
        <dbReference type="ARBA" id="ARBA00022553"/>
    </source>
</evidence>
<protein>
    <submittedName>
        <fullName evidence="3">PAS domain S-box protein</fullName>
    </submittedName>
</protein>
<dbReference type="Gene3D" id="3.30.450.20">
    <property type="entry name" value="PAS domain"/>
    <property type="match status" value="1"/>
</dbReference>
<dbReference type="InterPro" id="IPR036890">
    <property type="entry name" value="HATPase_C_sf"/>
</dbReference>
<dbReference type="PROSITE" id="PS50109">
    <property type="entry name" value="HIS_KIN"/>
    <property type="match status" value="1"/>
</dbReference>
<dbReference type="Pfam" id="PF13185">
    <property type="entry name" value="GAF_2"/>
    <property type="match status" value="1"/>
</dbReference>
<evidence type="ECO:0000313" key="3">
    <source>
        <dbReference type="EMBL" id="MCQ1539228.1"/>
    </source>
</evidence>
<dbReference type="PRINTS" id="PR00344">
    <property type="entry name" value="BCTRLSENSOR"/>
</dbReference>
<accession>A0ABD4TMK8</accession>
<dbReference type="Gene3D" id="3.30.565.10">
    <property type="entry name" value="Histidine kinase-like ATPase, C-terminal domain"/>
    <property type="match status" value="1"/>
</dbReference>
<dbReference type="InterPro" id="IPR003018">
    <property type="entry name" value="GAF"/>
</dbReference>
<dbReference type="InterPro" id="IPR035965">
    <property type="entry name" value="PAS-like_dom_sf"/>
</dbReference>
<dbReference type="InterPro" id="IPR000014">
    <property type="entry name" value="PAS"/>
</dbReference>
<sequence length="578" mass="63628">MQTAGFRYPDPVKCIGTLQNFFTPEERISSIILEQGSDREDLEASPECSIPADASGRDPEYFFFEEIFESSPECILILEGETITRANAASGEFFGIAPDKLAGKTPADLSPAMQPDGESSCVRMERLLLKRIRGPVKFGWIHIAAGGIERKTEVILTPVRVGRHSRIMANIRDITPLIDARQKVQSQYRLLQMTNTMIMAMHTEEKIEDALAVVADELNTLFENSLITIYITSPDSEEAHLAVSRGELPGHRESQGHNRLPTTQEPYATVYQRGDPIFCEIHNSRVSGIIGKNEIYNPDIPTAVGIIPLISDGTIHGSINIFTQGREGFDADEQSLLVNIGREIGGAIRSGMMRDELKATNDLAHLFLDILVHDVNNAHMIIGGSLELLKDAEGEEKESCVNLIRSTLDTAAEIHQNVMMIRSIREGGEKSQRPVPLDAVIQRAIPPGINVHFEPSGAVVYADELLSGIFYNLFSNAVKYGCADAGIWISIRDDMDEVTVTIEDNGPGISDTDKEQLFSRNLRIGSKKKGLGIGLYICMTLARRYGGSIRVTDRVAGCQEEGSAFILTLRSARDATLK</sequence>
<dbReference type="SUPFAM" id="SSF55785">
    <property type="entry name" value="PYP-like sensor domain (PAS domain)"/>
    <property type="match status" value="1"/>
</dbReference>
<dbReference type="NCBIfam" id="TIGR00229">
    <property type="entry name" value="sensory_box"/>
    <property type="match status" value="1"/>
</dbReference>
<name>A0ABD4TMK8_9EURY</name>
<evidence type="ECO:0000313" key="4">
    <source>
        <dbReference type="Proteomes" id="UP001524383"/>
    </source>
</evidence>
<dbReference type="InterPro" id="IPR013656">
    <property type="entry name" value="PAS_4"/>
</dbReference>
<dbReference type="EMBL" id="VOTZ01000022">
    <property type="protein sequence ID" value="MCQ1539228.1"/>
    <property type="molecule type" value="Genomic_DNA"/>
</dbReference>
<dbReference type="SUPFAM" id="SSF55781">
    <property type="entry name" value="GAF domain-like"/>
    <property type="match status" value="1"/>
</dbReference>
<feature type="domain" description="Histidine kinase" evidence="2">
    <location>
        <begin position="370"/>
        <end position="573"/>
    </location>
</feature>
<keyword evidence="4" id="KW-1185">Reference proteome</keyword>
<organism evidence="3 4">
    <name type="scientific">Methanocalculus taiwanensis</name>
    <dbReference type="NCBI Taxonomy" id="106207"/>
    <lineage>
        <taxon>Archaea</taxon>
        <taxon>Methanobacteriati</taxon>
        <taxon>Methanobacteriota</taxon>
        <taxon>Stenosarchaea group</taxon>
        <taxon>Methanomicrobia</taxon>
        <taxon>Methanomicrobiales</taxon>
        <taxon>Methanocalculaceae</taxon>
        <taxon>Methanocalculus</taxon>
    </lineage>
</organism>
<proteinExistence type="predicted"/>
<reference evidence="3 4" key="1">
    <citation type="submission" date="2019-08" db="EMBL/GenBank/DDBJ databases">
        <authorList>
            <person name="Chen S.-C."/>
            <person name="Lai M.-C."/>
            <person name="You Y.-T."/>
        </authorList>
    </citation>
    <scope>NUCLEOTIDE SEQUENCE [LARGE SCALE GENOMIC DNA]</scope>
    <source>
        <strain evidence="3 4">P2F9704a</strain>
    </source>
</reference>
<dbReference type="SUPFAM" id="SSF55874">
    <property type="entry name" value="ATPase domain of HSP90 chaperone/DNA topoisomerase II/histidine kinase"/>
    <property type="match status" value="1"/>
</dbReference>
<gene>
    <name evidence="3" type="ORF">FTO68_09580</name>
</gene>
<dbReference type="Proteomes" id="UP001524383">
    <property type="component" value="Unassembled WGS sequence"/>
</dbReference>
<evidence type="ECO:0000259" key="2">
    <source>
        <dbReference type="PROSITE" id="PS50109"/>
    </source>
</evidence>
<dbReference type="PANTHER" id="PTHR43547">
    <property type="entry name" value="TWO-COMPONENT HISTIDINE KINASE"/>
    <property type="match status" value="1"/>
</dbReference>
<dbReference type="AlphaFoldDB" id="A0ABD4TMK8"/>